<proteinExistence type="predicted"/>
<evidence type="ECO:0000256" key="2">
    <source>
        <dbReference type="ARBA" id="ARBA00023027"/>
    </source>
</evidence>
<dbReference type="PANTHER" id="PTHR13871">
    <property type="entry name" value="THIOREDOXIN"/>
    <property type="match status" value="1"/>
</dbReference>
<evidence type="ECO:0000256" key="1">
    <source>
        <dbReference type="ARBA" id="ARBA00023002"/>
    </source>
</evidence>
<reference evidence="3" key="1">
    <citation type="journal article" date="2017" name="Nature">
        <title>The genome of Chenopodium quinoa.</title>
        <authorList>
            <person name="Jarvis D.E."/>
            <person name="Ho Y.S."/>
            <person name="Lightfoot D.J."/>
            <person name="Schmoeckel S.M."/>
            <person name="Li B."/>
            <person name="Borm T.J.A."/>
            <person name="Ohyanagi H."/>
            <person name="Mineta K."/>
            <person name="Michell C.T."/>
            <person name="Saber N."/>
            <person name="Kharbatia N.M."/>
            <person name="Rupper R.R."/>
            <person name="Sharp A.R."/>
            <person name="Dally N."/>
            <person name="Boughton B.A."/>
            <person name="Woo Y.H."/>
            <person name="Gao G."/>
            <person name="Schijlen E.G.W.M."/>
            <person name="Guo X."/>
            <person name="Momin A.A."/>
            <person name="Negrao S."/>
            <person name="Al-Babili S."/>
            <person name="Gehring C."/>
            <person name="Roessner U."/>
            <person name="Jung C."/>
            <person name="Murphy K."/>
            <person name="Arold S.T."/>
            <person name="Gojobori T."/>
            <person name="van der Linden C.G."/>
            <person name="van Loo E.N."/>
            <person name="Jellen E.N."/>
            <person name="Maughan P.J."/>
            <person name="Tester M."/>
        </authorList>
    </citation>
    <scope>NUCLEOTIDE SEQUENCE [LARGE SCALE GENOMIC DNA]</scope>
    <source>
        <strain evidence="3">cv. PI 614886</strain>
    </source>
</reference>
<dbReference type="Proteomes" id="UP000596660">
    <property type="component" value="Unplaced"/>
</dbReference>
<dbReference type="InterPro" id="IPR052259">
    <property type="entry name" value="Nucleoredoxin-like"/>
</dbReference>
<keyword evidence="1" id="KW-0560">Oxidoreductase</keyword>
<dbReference type="AlphaFoldDB" id="A0A803N8P9"/>
<accession>A0A803N8P9</accession>
<keyword evidence="4" id="KW-1185">Reference proteome</keyword>
<evidence type="ECO:0000313" key="4">
    <source>
        <dbReference type="Proteomes" id="UP000596660"/>
    </source>
</evidence>
<dbReference type="PANTHER" id="PTHR13871:SF96">
    <property type="entry name" value="THIOREDOXIN DOMAIN-CONTAINING PROTEIN"/>
    <property type="match status" value="1"/>
</dbReference>
<name>A0A803N8P9_CHEQI</name>
<dbReference type="Gramene" id="AUR62042232-RA">
    <property type="protein sequence ID" value="AUR62042232-RA:cds"/>
    <property type="gene ID" value="AUR62042232"/>
</dbReference>
<protein>
    <submittedName>
        <fullName evidence="3">Uncharacterized protein</fullName>
    </submittedName>
</protein>
<dbReference type="EnsemblPlants" id="AUR62042232-RA">
    <property type="protein sequence ID" value="AUR62042232-RA:cds"/>
    <property type="gene ID" value="AUR62042232"/>
</dbReference>
<sequence length="259" mass="29355">MLQDLCQQCRTKQLSFEVVLVHLPFFGCLDPKVCIWNFDNMLKQHNLSCWRLPFRNSLSCRLNRLMGIPFGDKLIVVGPHHAFVEPYGGNIFRALGINAYPFSREGLVQRQLDKVKEHTLESLLVHGSRNHVLHGDTKIAVSELLGKNILVYYDSLAGHKLFYQVLTWYHEIKANNPDFEVVFVRENSTAVREVESDLLASMPWLVAFLHHVHNYALTTYGPAALGVAGAAVVHAVELLPGIEVGRCRSMQKRRKAKEG</sequence>
<organism evidence="3 4">
    <name type="scientific">Chenopodium quinoa</name>
    <name type="common">Quinoa</name>
    <dbReference type="NCBI Taxonomy" id="63459"/>
    <lineage>
        <taxon>Eukaryota</taxon>
        <taxon>Viridiplantae</taxon>
        <taxon>Streptophyta</taxon>
        <taxon>Embryophyta</taxon>
        <taxon>Tracheophyta</taxon>
        <taxon>Spermatophyta</taxon>
        <taxon>Magnoliopsida</taxon>
        <taxon>eudicotyledons</taxon>
        <taxon>Gunneridae</taxon>
        <taxon>Pentapetalae</taxon>
        <taxon>Caryophyllales</taxon>
        <taxon>Chenopodiaceae</taxon>
        <taxon>Chenopodioideae</taxon>
        <taxon>Atripliceae</taxon>
        <taxon>Chenopodium</taxon>
    </lineage>
</organism>
<dbReference type="GO" id="GO:0016491">
    <property type="term" value="F:oxidoreductase activity"/>
    <property type="evidence" value="ECO:0007669"/>
    <property type="project" value="UniProtKB-KW"/>
</dbReference>
<reference evidence="3" key="2">
    <citation type="submission" date="2021-03" db="UniProtKB">
        <authorList>
            <consortium name="EnsemblPlants"/>
        </authorList>
    </citation>
    <scope>IDENTIFICATION</scope>
</reference>
<keyword evidence="2" id="KW-0520">NAD</keyword>
<evidence type="ECO:0000313" key="3">
    <source>
        <dbReference type="EnsemblPlants" id="AUR62042232-RA:cds"/>
    </source>
</evidence>